<keyword evidence="7 10" id="KW-0472">Membrane</keyword>
<evidence type="ECO:0000259" key="13">
    <source>
        <dbReference type="Pfam" id="PF00593"/>
    </source>
</evidence>
<dbReference type="NCBIfam" id="TIGR04056">
    <property type="entry name" value="OMP_RagA_SusC"/>
    <property type="match status" value="1"/>
</dbReference>
<keyword evidence="2 10" id="KW-0813">Transport</keyword>
<dbReference type="InterPro" id="IPR037066">
    <property type="entry name" value="Plug_dom_sf"/>
</dbReference>
<dbReference type="InterPro" id="IPR036942">
    <property type="entry name" value="Beta-barrel_TonB_sf"/>
</dbReference>
<evidence type="ECO:0000256" key="2">
    <source>
        <dbReference type="ARBA" id="ARBA00022448"/>
    </source>
</evidence>
<comment type="caution">
    <text evidence="15">The sequence shown here is derived from an EMBL/GenBank/DDBJ whole genome shotgun (WGS) entry which is preliminary data.</text>
</comment>
<dbReference type="SUPFAM" id="SSF56935">
    <property type="entry name" value="Porins"/>
    <property type="match status" value="1"/>
</dbReference>
<dbReference type="PANTHER" id="PTHR30069:SF29">
    <property type="entry name" value="HEMOGLOBIN AND HEMOGLOBIN-HAPTOGLOBIN-BINDING PROTEIN 1-RELATED"/>
    <property type="match status" value="1"/>
</dbReference>
<dbReference type="Proteomes" id="UP001597460">
    <property type="component" value="Unassembled WGS sequence"/>
</dbReference>
<evidence type="ECO:0000313" key="15">
    <source>
        <dbReference type="EMBL" id="MFD2532569.1"/>
    </source>
</evidence>
<evidence type="ECO:0000256" key="9">
    <source>
        <dbReference type="ARBA" id="ARBA00023237"/>
    </source>
</evidence>
<evidence type="ECO:0000256" key="4">
    <source>
        <dbReference type="ARBA" id="ARBA00022692"/>
    </source>
</evidence>
<protein>
    <submittedName>
        <fullName evidence="15">SusC/RagA family TonB-linked outer membrane protein</fullName>
    </submittedName>
</protein>
<dbReference type="InterPro" id="IPR000531">
    <property type="entry name" value="Beta-barrel_TonB"/>
</dbReference>
<keyword evidence="16" id="KW-1185">Reference proteome</keyword>
<accession>A0ABW5JK84</accession>
<evidence type="ECO:0000256" key="11">
    <source>
        <dbReference type="RuleBase" id="RU003357"/>
    </source>
</evidence>
<organism evidence="15 16">
    <name type="scientific">Gracilimonas halophila</name>
    <dbReference type="NCBI Taxonomy" id="1834464"/>
    <lineage>
        <taxon>Bacteria</taxon>
        <taxon>Pseudomonadati</taxon>
        <taxon>Balneolota</taxon>
        <taxon>Balneolia</taxon>
        <taxon>Balneolales</taxon>
        <taxon>Balneolaceae</taxon>
        <taxon>Gracilimonas</taxon>
    </lineage>
</organism>
<evidence type="ECO:0000313" key="16">
    <source>
        <dbReference type="Proteomes" id="UP001597460"/>
    </source>
</evidence>
<proteinExistence type="inferred from homology"/>
<name>A0ABW5JK84_9BACT</name>
<comment type="similarity">
    <text evidence="10 11">Belongs to the TonB-dependent receptor family.</text>
</comment>
<feature type="chain" id="PRO_5047187755" evidence="12">
    <location>
        <begin position="24"/>
        <end position="1065"/>
    </location>
</feature>
<dbReference type="Pfam" id="PF13715">
    <property type="entry name" value="CarbopepD_reg_2"/>
    <property type="match status" value="1"/>
</dbReference>
<evidence type="ECO:0000256" key="7">
    <source>
        <dbReference type="ARBA" id="ARBA00023136"/>
    </source>
</evidence>
<dbReference type="PROSITE" id="PS52016">
    <property type="entry name" value="TONB_DEPENDENT_REC_3"/>
    <property type="match status" value="1"/>
</dbReference>
<dbReference type="InterPro" id="IPR013784">
    <property type="entry name" value="Carb-bd-like_fold"/>
</dbReference>
<dbReference type="Gene3D" id="2.60.40.1120">
    <property type="entry name" value="Carboxypeptidase-like, regulatory domain"/>
    <property type="match status" value="1"/>
</dbReference>
<dbReference type="Gene3D" id="2.40.170.20">
    <property type="entry name" value="TonB-dependent receptor, beta-barrel domain"/>
    <property type="match status" value="1"/>
</dbReference>
<keyword evidence="5 12" id="KW-0732">Signal</keyword>
<dbReference type="Pfam" id="PF07715">
    <property type="entry name" value="Plug"/>
    <property type="match status" value="1"/>
</dbReference>
<evidence type="ECO:0000259" key="14">
    <source>
        <dbReference type="Pfam" id="PF07715"/>
    </source>
</evidence>
<gene>
    <name evidence="15" type="ORF">ACFSVN_08950</name>
</gene>
<dbReference type="Pfam" id="PF00593">
    <property type="entry name" value="TonB_dep_Rec_b-barrel"/>
    <property type="match status" value="1"/>
</dbReference>
<keyword evidence="8" id="KW-0675">Receptor</keyword>
<dbReference type="InterPro" id="IPR039426">
    <property type="entry name" value="TonB-dep_rcpt-like"/>
</dbReference>
<dbReference type="InterPro" id="IPR012910">
    <property type="entry name" value="Plug_dom"/>
</dbReference>
<sequence>MKIQIPLLLMLAILFCIPNLSWAQTGTIEGQVTDESGEFLIGVNVTLQIEGRTLGASTDIDGSYTITGVPARTVEVTARFVGFRTETQMVDVTAGQTTTVDFILSTSTMNLDELVVTGTGGTVERKSLGHTISSVEFGGIENVSTTSVQDALTGKIAGVNINAQSGAIDQEPKIRIRGTSSLSMTNQPLIYVDGVRVNGGGGFAPGFGAGGLGSPSGLSNINFDSIDRVEILKGPAAATLYGSQASSGVIQIFTKQGRQESAPQFEVELGTTLYQMPNRFKTNAGFAENATEQQNISNILGVNVDLYEPFETPINLIDLYNIGVGQEISASVQGGGESMTYFSNLRYTYTDGPFDPSPANFNGGAVGEANDLYKKIYFTGNLNFMPSDNLTLKAQTSYTNSDISIYESGITIYTPTSTSRYAKPERVGQASQFDTFGIPIFATTREGTYPTVTDNTNQGRVVLKVDYFPTDELSFDFSGGLDYRDQRSANFLAFGYNVDGVAPNGDGQIQIGTRQQMVLSLEGKMNWIKDINEDLRSSFVAGFQAYQEEQNTASSTGTGFSGPGLEVLGATASQTSNSSFQEVVNAGAFIQEQVDYGDWIYLTAGLRMDASSAFGEDFDYATYPKFSASFIPTTAFDFEINNVSSFRVRAAWGQSGQQPGAFDRFTTFVPVNSAEGAGVLPGNPGNRDLKPEVATEWEAGFEIGLFDDKIGFEATYWDRVVEDALIDRTYAPSGGFTSSQLTNAGELVANGVELGINSNVVQNPNFTLNVFANAAYIKEEVTSLGGEPPIKIDASYIRDRMFIKEGYAPGSYFGTKLPEGIAFPFDSNQDGTPDSQSELEAYFSGPVDPGSFNSAIMVAGPNGEALTGGSTYLDHYLGKPTPDWEGAFGFTANLYKNFSVSSRFQYATGNYYHHNLTDAFRRVNSAIGRNTLSASRLESVLKNPASSASERIEAAQEWVNNNVSLSPFDGLNEIEKADYIRWTNLSISYQIPNETVERLGLNGASLTLSGNNLALWTKYGGVDPLATGEASLGQGASLQENFGGGMDTYGTPLLRTYALTLKFDF</sequence>
<evidence type="ECO:0000256" key="10">
    <source>
        <dbReference type="PROSITE-ProRule" id="PRU01360"/>
    </source>
</evidence>
<feature type="signal peptide" evidence="12">
    <location>
        <begin position="1"/>
        <end position="23"/>
    </location>
</feature>
<evidence type="ECO:0000256" key="8">
    <source>
        <dbReference type="ARBA" id="ARBA00023170"/>
    </source>
</evidence>
<dbReference type="SUPFAM" id="SSF49452">
    <property type="entry name" value="Starch-binding domain-like"/>
    <property type="match status" value="1"/>
</dbReference>
<evidence type="ECO:0000256" key="5">
    <source>
        <dbReference type="ARBA" id="ARBA00022729"/>
    </source>
</evidence>
<feature type="domain" description="TonB-dependent receptor-like beta-barrel" evidence="13">
    <location>
        <begin position="409"/>
        <end position="1013"/>
    </location>
</feature>
<reference evidence="16" key="1">
    <citation type="journal article" date="2019" name="Int. J. Syst. Evol. Microbiol.">
        <title>The Global Catalogue of Microorganisms (GCM) 10K type strain sequencing project: providing services to taxonomists for standard genome sequencing and annotation.</title>
        <authorList>
            <consortium name="The Broad Institute Genomics Platform"/>
            <consortium name="The Broad Institute Genome Sequencing Center for Infectious Disease"/>
            <person name="Wu L."/>
            <person name="Ma J."/>
        </authorList>
    </citation>
    <scope>NUCLEOTIDE SEQUENCE [LARGE SCALE GENOMIC DNA]</scope>
    <source>
        <strain evidence="16">KCTC 52042</strain>
    </source>
</reference>
<keyword evidence="3 10" id="KW-1134">Transmembrane beta strand</keyword>
<evidence type="ECO:0000256" key="6">
    <source>
        <dbReference type="ARBA" id="ARBA00023077"/>
    </source>
</evidence>
<feature type="domain" description="TonB-dependent receptor plug" evidence="14">
    <location>
        <begin position="130"/>
        <end position="249"/>
    </location>
</feature>
<dbReference type="PANTHER" id="PTHR30069">
    <property type="entry name" value="TONB-DEPENDENT OUTER MEMBRANE RECEPTOR"/>
    <property type="match status" value="1"/>
</dbReference>
<evidence type="ECO:0000256" key="1">
    <source>
        <dbReference type="ARBA" id="ARBA00004571"/>
    </source>
</evidence>
<keyword evidence="4 10" id="KW-0812">Transmembrane</keyword>
<keyword evidence="9 10" id="KW-0998">Cell outer membrane</keyword>
<dbReference type="EMBL" id="JBHULI010000024">
    <property type="protein sequence ID" value="MFD2532569.1"/>
    <property type="molecule type" value="Genomic_DNA"/>
</dbReference>
<keyword evidence="6 11" id="KW-0798">TonB box</keyword>
<dbReference type="InterPro" id="IPR023996">
    <property type="entry name" value="TonB-dep_OMP_SusC/RagA"/>
</dbReference>
<evidence type="ECO:0000256" key="12">
    <source>
        <dbReference type="SAM" id="SignalP"/>
    </source>
</evidence>
<comment type="subcellular location">
    <subcellularLocation>
        <location evidence="1 10">Cell outer membrane</location>
        <topology evidence="1 10">Multi-pass membrane protein</topology>
    </subcellularLocation>
</comment>
<evidence type="ECO:0000256" key="3">
    <source>
        <dbReference type="ARBA" id="ARBA00022452"/>
    </source>
</evidence>
<dbReference type="Gene3D" id="2.170.130.10">
    <property type="entry name" value="TonB-dependent receptor, plug domain"/>
    <property type="match status" value="1"/>
</dbReference>